<reference evidence="2 3" key="1">
    <citation type="journal article" date="2023" name="Elife">
        <title>Identification of key yeast species and microbe-microbe interactions impacting larval growth of Drosophila in the wild.</title>
        <authorList>
            <person name="Mure A."/>
            <person name="Sugiura Y."/>
            <person name="Maeda R."/>
            <person name="Honda K."/>
            <person name="Sakurai N."/>
            <person name="Takahashi Y."/>
            <person name="Watada M."/>
            <person name="Katoh T."/>
            <person name="Gotoh A."/>
            <person name="Gotoh Y."/>
            <person name="Taniguchi I."/>
            <person name="Nakamura K."/>
            <person name="Hayashi T."/>
            <person name="Katayama T."/>
            <person name="Uemura T."/>
            <person name="Hattori Y."/>
        </authorList>
    </citation>
    <scope>NUCLEOTIDE SEQUENCE [LARGE SCALE GENOMIC DNA]</scope>
    <source>
        <strain evidence="2 3">KH-74</strain>
    </source>
</reference>
<evidence type="ECO:0000256" key="1">
    <source>
        <dbReference type="SAM" id="Coils"/>
    </source>
</evidence>
<keyword evidence="1" id="KW-0175">Coiled coil</keyword>
<protein>
    <submittedName>
        <fullName evidence="2">Uncharacterized protein</fullName>
    </submittedName>
</protein>
<comment type="caution">
    <text evidence="2">The sequence shown here is derived from an EMBL/GenBank/DDBJ whole genome shotgun (WGS) entry which is preliminary data.</text>
</comment>
<sequence length="382" mass="43423">MSFVVPIRPSPLDLEIDRTIKEGFPAVKLMICDALSSNSELSTRLKNAKKELETLKERHNKLDALQTHYDELKQRIAQMQGTNRRKMATSDEKRLRQRQIDGGTNERVRHSANEDEGYNLDEICDTKDHPITFIKSVLHHIEEKAQCDFLPALLKFHGTTLTTLVNVLFCYALVVQGVILVKAHTTYGHNLSRFTTELSCIFCRKKLYHLKRKNGAYYFSTSLNAPHKCEVHMLITKGSMFVSSLKNALGIEKKDPIDLSAVDAIVNKLEADPALINVLAMIHSPRFAIGSLYGGLLSLLVRRRRTGEGFDRILMDSVSVKRSAFEVVMDALSVEQNYKLILDKLGSSYIGIPSKPWIRHRMLLRRRAMNITSCKIRNVRST</sequence>
<dbReference type="EMBL" id="BTGD01000001">
    <property type="protein sequence ID" value="GMM53557.1"/>
    <property type="molecule type" value="Genomic_DNA"/>
</dbReference>
<evidence type="ECO:0000313" key="2">
    <source>
        <dbReference type="EMBL" id="GMM53557.1"/>
    </source>
</evidence>
<feature type="coiled-coil region" evidence="1">
    <location>
        <begin position="38"/>
        <end position="82"/>
    </location>
</feature>
<name>A0AAV5RS57_MAUHU</name>
<dbReference type="AlphaFoldDB" id="A0AAV5RS57"/>
<keyword evidence="3" id="KW-1185">Reference proteome</keyword>
<dbReference type="Proteomes" id="UP001377567">
    <property type="component" value="Unassembled WGS sequence"/>
</dbReference>
<proteinExistence type="predicted"/>
<accession>A0AAV5RS57</accession>
<gene>
    <name evidence="2" type="ORF">DAKH74_001730</name>
</gene>
<organism evidence="2 3">
    <name type="scientific">Maudiozyma humilis</name>
    <name type="common">Sour dough yeast</name>
    <name type="synonym">Kazachstania humilis</name>
    <dbReference type="NCBI Taxonomy" id="51915"/>
    <lineage>
        <taxon>Eukaryota</taxon>
        <taxon>Fungi</taxon>
        <taxon>Dikarya</taxon>
        <taxon>Ascomycota</taxon>
        <taxon>Saccharomycotina</taxon>
        <taxon>Saccharomycetes</taxon>
        <taxon>Saccharomycetales</taxon>
        <taxon>Saccharomycetaceae</taxon>
        <taxon>Maudiozyma</taxon>
    </lineage>
</organism>
<evidence type="ECO:0000313" key="3">
    <source>
        <dbReference type="Proteomes" id="UP001377567"/>
    </source>
</evidence>